<dbReference type="InParanoid" id="I3EJM1"/>
<dbReference type="Proteomes" id="UP000002872">
    <property type="component" value="Unassembled WGS sequence"/>
</dbReference>
<dbReference type="HOGENOM" id="CLU_031899_0_0_1"/>
<evidence type="ECO:0000313" key="2">
    <source>
        <dbReference type="EMBL" id="EIJ89418.1"/>
    </source>
</evidence>
<evidence type="ECO:0000313" key="3">
    <source>
        <dbReference type="Proteomes" id="UP000002872"/>
    </source>
</evidence>
<sequence>MVGYIDEELRIELQKEFSDKKGEIEDGDMQKIYKIITDNNRKTKIFKDLPEPLTNLAYNIFYAQIYSRNINRDYKEDTAISEINDSITQTYEIIDMIEEEANTLNSKSKKEAFYKLISNNHSIMAQVYMNRKNFYDSFINILREKAGISELGEEITSKDAIVKLCELTELGECSRLQNALNILMKHDDNLTITDENGEEQSNICDLGLTNDDIYSLQLLARTKDSDFFNFTHYIINNLIYNSICIQDKDKRLYTSIGWLYYTIYNMSIIPTTNDIFSLDKDKNKNTIKTHLNQLKNMKSIVFRDTKYTPMLLDKCKVVLGHKDFNIDKIRNNVLQSYFKSIKSDICDIIGRPIEETTIKGLCSKTIIIVAIFMVVMLIILSIIFLYLNEAKKIMNNLNII</sequence>
<dbReference type="VEuPathDB" id="MicrosporidiaDB:NEQG_00188"/>
<protein>
    <submittedName>
        <fullName evidence="2">Uncharacterized protein</fullName>
    </submittedName>
</protein>
<keyword evidence="1" id="KW-0812">Transmembrane</keyword>
<feature type="transmembrane region" description="Helical" evidence="1">
    <location>
        <begin position="366"/>
        <end position="387"/>
    </location>
</feature>
<proteinExistence type="predicted"/>
<dbReference type="AlphaFoldDB" id="I3EJM1"/>
<gene>
    <name evidence="2" type="ORF">NEQG_00188</name>
</gene>
<keyword evidence="3" id="KW-1185">Reference proteome</keyword>
<accession>I3EJM1</accession>
<dbReference type="OrthoDB" id="9980053at2759"/>
<name>I3EJM1_NEMP3</name>
<keyword evidence="1" id="KW-1133">Transmembrane helix</keyword>
<reference evidence="2" key="1">
    <citation type="submission" date="2011-01" db="EMBL/GenBank/DDBJ databases">
        <title>The Genome Sequence of Nematocida parisii strain ERTm3.</title>
        <authorList>
            <consortium name="The Broad Institute Genome Sequencing Platform"/>
            <consortium name="The Broad Institute Genome Sequencing Center for Infectious Disease"/>
            <person name="Cuomo C."/>
            <person name="Troemel E."/>
            <person name="Young S.K."/>
            <person name="Zeng Q."/>
            <person name="Gargeya S."/>
            <person name="Fitzgerald M."/>
            <person name="Haas B."/>
            <person name="Abouelleil A."/>
            <person name="Alvarado L."/>
            <person name="Arachchi H.M."/>
            <person name="Berlin A."/>
            <person name="Chapman S.B."/>
            <person name="Gearin G."/>
            <person name="Goldberg J."/>
            <person name="Griggs A."/>
            <person name="Gujja S."/>
            <person name="Hansen M."/>
            <person name="Heiman D."/>
            <person name="Howarth C."/>
            <person name="Larimer J."/>
            <person name="Lui A."/>
            <person name="MacDonald P.J.P."/>
            <person name="McCowen C."/>
            <person name="Montmayeur A."/>
            <person name="Murphy C."/>
            <person name="Neiman D."/>
            <person name="Pearson M."/>
            <person name="Priest M."/>
            <person name="Roberts A."/>
            <person name="Saif S."/>
            <person name="Shea T."/>
            <person name="Sisk P."/>
            <person name="Stolte C."/>
            <person name="Sykes S."/>
            <person name="Wortman J."/>
            <person name="Nusbaum C."/>
            <person name="Birren B."/>
        </authorList>
    </citation>
    <scope>NUCLEOTIDE SEQUENCE</scope>
    <source>
        <strain evidence="2">ERTm3</strain>
    </source>
</reference>
<dbReference type="EMBL" id="GL870876">
    <property type="protein sequence ID" value="EIJ89418.1"/>
    <property type="molecule type" value="Genomic_DNA"/>
</dbReference>
<keyword evidence="1" id="KW-0472">Membrane</keyword>
<dbReference type="STRING" id="935791.I3EJM1"/>
<evidence type="ECO:0000256" key="1">
    <source>
        <dbReference type="SAM" id="Phobius"/>
    </source>
</evidence>
<organism evidence="2 3">
    <name type="scientific">Nematocida parisii (strain ERTm3)</name>
    <name type="common">Nematode killer fungus</name>
    <dbReference type="NCBI Taxonomy" id="935791"/>
    <lineage>
        <taxon>Eukaryota</taxon>
        <taxon>Fungi</taxon>
        <taxon>Fungi incertae sedis</taxon>
        <taxon>Microsporidia</taxon>
        <taxon>Nematocida</taxon>
    </lineage>
</organism>